<comment type="caution">
    <text evidence="3">The sequence shown here is derived from an EMBL/GenBank/DDBJ whole genome shotgun (WGS) entry which is preliminary data.</text>
</comment>
<feature type="region of interest" description="Disordered" evidence="2">
    <location>
        <begin position="130"/>
        <end position="154"/>
    </location>
</feature>
<dbReference type="EMBL" id="BNCP01000001">
    <property type="protein sequence ID" value="GIL69061.1"/>
    <property type="molecule type" value="Genomic_DNA"/>
</dbReference>
<feature type="compositionally biased region" description="Polar residues" evidence="2">
    <location>
        <begin position="1"/>
        <end position="11"/>
    </location>
</feature>
<keyword evidence="4" id="KW-1185">Reference proteome</keyword>
<feature type="compositionally biased region" description="Low complexity" evidence="2">
    <location>
        <begin position="46"/>
        <end position="58"/>
    </location>
</feature>
<keyword evidence="1" id="KW-0175">Coiled coil</keyword>
<proteinExistence type="predicted"/>
<feature type="compositionally biased region" description="Basic and acidic residues" evidence="2">
    <location>
        <begin position="143"/>
        <end position="154"/>
    </location>
</feature>
<feature type="region of interest" description="Disordered" evidence="2">
    <location>
        <begin position="1"/>
        <end position="97"/>
    </location>
</feature>
<organism evidence="3 4">
    <name type="scientific">Volvox reticuliferus</name>
    <dbReference type="NCBI Taxonomy" id="1737510"/>
    <lineage>
        <taxon>Eukaryota</taxon>
        <taxon>Viridiplantae</taxon>
        <taxon>Chlorophyta</taxon>
        <taxon>core chlorophytes</taxon>
        <taxon>Chlorophyceae</taxon>
        <taxon>CS clade</taxon>
        <taxon>Chlamydomonadales</taxon>
        <taxon>Volvocaceae</taxon>
        <taxon>Volvox</taxon>
    </lineage>
</organism>
<protein>
    <submittedName>
        <fullName evidence="3">Uncharacterized protein</fullName>
    </submittedName>
</protein>
<feature type="compositionally biased region" description="Gly residues" evidence="2">
    <location>
        <begin position="59"/>
        <end position="91"/>
    </location>
</feature>
<feature type="compositionally biased region" description="Polar residues" evidence="2">
    <location>
        <begin position="130"/>
        <end position="140"/>
    </location>
</feature>
<feature type="compositionally biased region" description="Low complexity" evidence="2">
    <location>
        <begin position="21"/>
        <end position="32"/>
    </location>
</feature>
<evidence type="ECO:0000256" key="2">
    <source>
        <dbReference type="SAM" id="MobiDB-lite"/>
    </source>
</evidence>
<dbReference type="AlphaFoldDB" id="A0A8J4FER8"/>
<evidence type="ECO:0000256" key="1">
    <source>
        <dbReference type="SAM" id="Coils"/>
    </source>
</evidence>
<dbReference type="OrthoDB" id="551498at2759"/>
<evidence type="ECO:0000313" key="3">
    <source>
        <dbReference type="EMBL" id="GIL69061.1"/>
    </source>
</evidence>
<evidence type="ECO:0000313" key="4">
    <source>
        <dbReference type="Proteomes" id="UP000747110"/>
    </source>
</evidence>
<dbReference type="Proteomes" id="UP000747110">
    <property type="component" value="Unassembled WGS sequence"/>
</dbReference>
<reference evidence="3" key="1">
    <citation type="journal article" date="2021" name="Proc. Natl. Acad. Sci. U.S.A.">
        <title>Three genomes in the algal genus Volvox reveal the fate of a haploid sex-determining region after a transition to homothallism.</title>
        <authorList>
            <person name="Yamamoto K."/>
            <person name="Hamaji T."/>
            <person name="Kawai-Toyooka H."/>
            <person name="Matsuzaki R."/>
            <person name="Takahashi F."/>
            <person name="Nishimura Y."/>
            <person name="Kawachi M."/>
            <person name="Noguchi H."/>
            <person name="Minakuchi Y."/>
            <person name="Umen J.G."/>
            <person name="Toyoda A."/>
            <person name="Nozaki H."/>
        </authorList>
    </citation>
    <scope>NUCLEOTIDE SEQUENCE</scope>
    <source>
        <strain evidence="3">NIES-3786</strain>
    </source>
</reference>
<name>A0A8J4FER8_9CHLO</name>
<accession>A0A8J4FER8</accession>
<sequence>MVLSSTSQSGEGQHLPTVRASLRLSTSRQSLTGGVLGGTSQRRLGSSPSSNARISSPGMLGGNGGGGGGGAVASPTSGGGGGGGGVGGGSSSSGYGEMQRLPMVSEAGFGGEKSITRPPPSVTLRRASTVASMNLSQIPQEASPKDRDRDRDVPLGENVYTLRKERNALRMDKNVLLLNKRRLEGLLRKLLEQPLQQPEEEEMGQETMGAFPHYHQQEQPAGGGEESVNLGSPKVLGFSASRRTQVLKALDESISLEKQLMAGPGGAASAFEAEIARSLDLSEKMSEMQAAHEISISRLEGELSYRRTQAAAATANLQKQLNEAQEELGRLKGQLAGAEAQVRELTQQGADLRKQTHSLNSALAEKSKTLAETRDMLDMDKSTLATIIEMLKEQLRDASADRAAKNRIISELEYAIVHRDALLTEAHDRMNQAAAQAAAAAAAGVSSSAAVARVAASMQAPLDAKGSWGLRT</sequence>
<feature type="non-terminal residue" evidence="3">
    <location>
        <position position="1"/>
    </location>
</feature>
<feature type="coiled-coil region" evidence="1">
    <location>
        <begin position="307"/>
        <end position="355"/>
    </location>
</feature>
<gene>
    <name evidence="3" type="ORF">Vretifemale_47</name>
</gene>